<evidence type="ECO:0000313" key="3">
    <source>
        <dbReference type="Proteomes" id="UP000198885"/>
    </source>
</evidence>
<dbReference type="Proteomes" id="UP000198885">
    <property type="component" value="Unassembled WGS sequence"/>
</dbReference>
<dbReference type="RefSeq" id="WP_092690529.1">
    <property type="nucleotide sequence ID" value="NZ_CBDDGO010000004.1"/>
</dbReference>
<keyword evidence="1" id="KW-0732">Signal</keyword>
<keyword evidence="3" id="KW-1185">Reference proteome</keyword>
<dbReference type="EMBL" id="FOGU01000003">
    <property type="protein sequence ID" value="SER86143.1"/>
    <property type="molecule type" value="Genomic_DNA"/>
</dbReference>
<feature type="chain" id="PRO_5011657770" evidence="1">
    <location>
        <begin position="24"/>
        <end position="127"/>
    </location>
</feature>
<sequence>MSDVARAFPAALASLVFAASVWAQEVRQEWIPAEIDLPDDMTVVIDRAVGSTVRVMKFTTGQQLGPLFTEWREKLETAGYDVERPRETTDRPEIVFSGRGIENAKIVAEPSADTGTEAVQLDATLGR</sequence>
<evidence type="ECO:0000256" key="1">
    <source>
        <dbReference type="SAM" id="SignalP"/>
    </source>
</evidence>
<organism evidence="2 3">
    <name type="scientific">Tranquillimonas rosea</name>
    <dbReference type="NCBI Taxonomy" id="641238"/>
    <lineage>
        <taxon>Bacteria</taxon>
        <taxon>Pseudomonadati</taxon>
        <taxon>Pseudomonadota</taxon>
        <taxon>Alphaproteobacteria</taxon>
        <taxon>Rhodobacterales</taxon>
        <taxon>Roseobacteraceae</taxon>
        <taxon>Tranquillimonas</taxon>
    </lineage>
</organism>
<accession>A0A1H9SP26</accession>
<feature type="signal peptide" evidence="1">
    <location>
        <begin position="1"/>
        <end position="23"/>
    </location>
</feature>
<evidence type="ECO:0000313" key="2">
    <source>
        <dbReference type="EMBL" id="SER86143.1"/>
    </source>
</evidence>
<dbReference type="OrthoDB" id="7451388at2"/>
<dbReference type="AlphaFoldDB" id="A0A1H9SP26"/>
<proteinExistence type="predicted"/>
<dbReference type="STRING" id="641238.SAMN04490244_103287"/>
<gene>
    <name evidence="2" type="ORF">SAMN04490244_103287</name>
</gene>
<name>A0A1H9SP26_9RHOB</name>
<protein>
    <submittedName>
        <fullName evidence="2">Uncharacterized protein</fullName>
    </submittedName>
</protein>
<reference evidence="2 3" key="1">
    <citation type="submission" date="2016-10" db="EMBL/GenBank/DDBJ databases">
        <authorList>
            <person name="de Groot N.N."/>
        </authorList>
    </citation>
    <scope>NUCLEOTIDE SEQUENCE [LARGE SCALE GENOMIC DNA]</scope>
    <source>
        <strain evidence="2 3">DSM 23042</strain>
    </source>
</reference>